<dbReference type="Pfam" id="PF18934">
    <property type="entry name" value="DUF5682"/>
    <property type="match status" value="1"/>
</dbReference>
<proteinExistence type="predicted"/>
<protein>
    <submittedName>
        <fullName evidence="2">Uncharacterized protein</fullName>
    </submittedName>
</protein>
<reference evidence="2 3" key="1">
    <citation type="submission" date="2013-05" db="EMBL/GenBank/DDBJ databases">
        <title>Genome assembly of Chondromyces apiculatus DSM 436.</title>
        <authorList>
            <person name="Sharma G."/>
            <person name="Khatri I."/>
            <person name="Kaur C."/>
            <person name="Mayilraj S."/>
            <person name="Subramanian S."/>
        </authorList>
    </citation>
    <scope>NUCLEOTIDE SEQUENCE [LARGE SCALE GENOMIC DNA]</scope>
    <source>
        <strain evidence="2 3">DSM 436</strain>
    </source>
</reference>
<dbReference type="AlphaFoldDB" id="A0A017TBB3"/>
<evidence type="ECO:0000313" key="2">
    <source>
        <dbReference type="EMBL" id="EYF06212.1"/>
    </source>
</evidence>
<dbReference type="RefSeq" id="WP_044240333.1">
    <property type="nucleotide sequence ID" value="NZ_ASRX01000017.1"/>
</dbReference>
<dbReference type="Proteomes" id="UP000019678">
    <property type="component" value="Unassembled WGS sequence"/>
</dbReference>
<comment type="caution">
    <text evidence="2">The sequence shown here is derived from an EMBL/GenBank/DDBJ whole genome shotgun (WGS) entry which is preliminary data.</text>
</comment>
<gene>
    <name evidence="2" type="ORF">CAP_2090</name>
</gene>
<sequence>MNLDLLRSVHVFPIRHHSPRSSAALRAFLEHTRPSLVLVEGPHDATHLLAALVDPGTKPPVAILGYRVDGEQGSSLWPFATYSPEYVAVKWAAERGARAEFIDIAIGTALAPHEGEVVGHEDLDDPGSEESWAPEHEADEPAAAVAQVQEEEEEAPRVNVYQACAEARGFRSFEEFWEASFEAPAYDPSSFREALIAYADLVRAEGDRLVHRARDAFMARQVLERIEQGIAPERIAVVVGAAHAAAFAAGDVDLSLDECLPAPVPVAATLIPYSFPRLAEQLGYGAGNRAPRYYQRAHDAGCDFQRATLEVLVEFTEHLRLRGFMASLADTIEAYRLAVRLADIRGKAGPGLDEVREATIATLCRGDAAHVDGFLWPAMIGKSVGHVASRIGRTSLQEEFWREVRARRLPASDAPESFTLQLTNETEVGTSIFLHRLRIGEVPYPTYLGTQRGLGGRAARAKQDAALDTQAFLSQVNEAWEAQWTPATDVALVEKIVLGDTLEQVVTRALGERLANAGGAGDAADVLLDAVLTSCPVTVSAALRACDRLAAYDDDLPSLARTTSNVSYLVSFGSTRSRSSVGDQVLVPLARKSFDRAVLRVRQACTGDDEAVAPIKGALRTLHDLATSRPYLDQQAWAEAARDIAETFTVNPACSGMCCGLLYLAQKLDEDEVSRIVGLRLGAIGEPLAAASFLDGFLEVNALVMVKSRPVVEALDAFLAGIAPERFRETLPVLRRAFSRLGTTERRYLLENVLVARRIADRAEAAHIVLLEQDRERLVAMSDELSAAMDDLDELL</sequence>
<dbReference type="InterPro" id="IPR043737">
    <property type="entry name" value="DUF5682"/>
</dbReference>
<keyword evidence="3" id="KW-1185">Reference proteome</keyword>
<dbReference type="OrthoDB" id="9768066at2"/>
<name>A0A017TBB3_9BACT</name>
<dbReference type="EMBL" id="ASRX01000017">
    <property type="protein sequence ID" value="EYF06212.1"/>
    <property type="molecule type" value="Genomic_DNA"/>
</dbReference>
<accession>A0A017TBB3</accession>
<evidence type="ECO:0000313" key="3">
    <source>
        <dbReference type="Proteomes" id="UP000019678"/>
    </source>
</evidence>
<dbReference type="STRING" id="1192034.CAP_2090"/>
<organism evidence="2 3">
    <name type="scientific">Chondromyces apiculatus DSM 436</name>
    <dbReference type="NCBI Taxonomy" id="1192034"/>
    <lineage>
        <taxon>Bacteria</taxon>
        <taxon>Pseudomonadati</taxon>
        <taxon>Myxococcota</taxon>
        <taxon>Polyangia</taxon>
        <taxon>Polyangiales</taxon>
        <taxon>Polyangiaceae</taxon>
        <taxon>Chondromyces</taxon>
    </lineage>
</organism>
<evidence type="ECO:0000256" key="1">
    <source>
        <dbReference type="SAM" id="MobiDB-lite"/>
    </source>
</evidence>
<dbReference type="eggNOG" id="COG1916">
    <property type="taxonomic scope" value="Bacteria"/>
</dbReference>
<feature type="region of interest" description="Disordered" evidence="1">
    <location>
        <begin position="115"/>
        <end position="140"/>
    </location>
</feature>